<proteinExistence type="inferred from homology"/>
<dbReference type="SUPFAM" id="SSF51556">
    <property type="entry name" value="Metallo-dependent hydrolases"/>
    <property type="match status" value="1"/>
</dbReference>
<dbReference type="InterPro" id="IPR002195">
    <property type="entry name" value="Dihydroorotase_CS"/>
</dbReference>
<gene>
    <name evidence="7" type="ORF">ING2E5B_1742</name>
</gene>
<dbReference type="GO" id="GO:0005737">
    <property type="term" value="C:cytoplasm"/>
    <property type="evidence" value="ECO:0007669"/>
    <property type="project" value="TreeGrafter"/>
</dbReference>
<accession>A0A098C255</accession>
<dbReference type="InterPro" id="IPR011059">
    <property type="entry name" value="Metal-dep_hydrolase_composite"/>
</dbReference>
<evidence type="ECO:0000313" key="7">
    <source>
        <dbReference type="EMBL" id="CEA16488.1"/>
    </source>
</evidence>
<comment type="cofactor">
    <cofactor evidence="1">
        <name>Zn(2+)</name>
        <dbReference type="ChEBI" id="CHEBI:29105"/>
    </cofactor>
</comment>
<dbReference type="GO" id="GO:0004038">
    <property type="term" value="F:allantoinase activity"/>
    <property type="evidence" value="ECO:0007669"/>
    <property type="project" value="TreeGrafter"/>
</dbReference>
<dbReference type="EMBL" id="LN515532">
    <property type="protein sequence ID" value="CEA16488.1"/>
    <property type="molecule type" value="Genomic_DNA"/>
</dbReference>
<evidence type="ECO:0000256" key="2">
    <source>
        <dbReference type="ARBA" id="ARBA00002368"/>
    </source>
</evidence>
<dbReference type="GO" id="GO:0006145">
    <property type="term" value="P:purine nucleobase catabolic process"/>
    <property type="evidence" value="ECO:0007669"/>
    <property type="project" value="TreeGrafter"/>
</dbReference>
<dbReference type="PANTHER" id="PTHR43668">
    <property type="entry name" value="ALLANTOINASE"/>
    <property type="match status" value="1"/>
</dbReference>
<comment type="function">
    <text evidence="2">Catalyzes the reversible cyclization of carbamoyl aspartate to dihydroorotate.</text>
</comment>
<dbReference type="GO" id="GO:0046872">
    <property type="term" value="F:metal ion binding"/>
    <property type="evidence" value="ECO:0007669"/>
    <property type="project" value="UniProtKB-KW"/>
</dbReference>
<dbReference type="HOGENOM" id="CLU_015572_1_1_10"/>
<dbReference type="InterPro" id="IPR032466">
    <property type="entry name" value="Metal_Hydrolase"/>
</dbReference>
<protein>
    <recommendedName>
        <fullName evidence="6">Amidohydrolase-related domain-containing protein</fullName>
    </recommendedName>
</protein>
<name>A0A098C255_9BACT</name>
<dbReference type="STRING" id="1562970.ING2E5B_1742"/>
<evidence type="ECO:0000256" key="1">
    <source>
        <dbReference type="ARBA" id="ARBA00001947"/>
    </source>
</evidence>
<dbReference type="Gene3D" id="3.20.20.140">
    <property type="entry name" value="Metal-dependent hydrolases"/>
    <property type="match status" value="1"/>
</dbReference>
<organism evidence="7 8">
    <name type="scientific">Fermentimonas caenicola</name>
    <dbReference type="NCBI Taxonomy" id="1562970"/>
    <lineage>
        <taxon>Bacteria</taxon>
        <taxon>Pseudomonadati</taxon>
        <taxon>Bacteroidota</taxon>
        <taxon>Bacteroidia</taxon>
        <taxon>Bacteroidales</taxon>
        <taxon>Dysgonomonadaceae</taxon>
        <taxon>Fermentimonas</taxon>
    </lineage>
</organism>
<evidence type="ECO:0000259" key="6">
    <source>
        <dbReference type="Pfam" id="PF01979"/>
    </source>
</evidence>
<dbReference type="Proteomes" id="UP000032417">
    <property type="component" value="Chromosome 1"/>
</dbReference>
<keyword evidence="5" id="KW-0378">Hydrolase</keyword>
<dbReference type="AlphaFoldDB" id="A0A098C255"/>
<evidence type="ECO:0000313" key="8">
    <source>
        <dbReference type="Proteomes" id="UP000032417"/>
    </source>
</evidence>
<dbReference type="InterPro" id="IPR006680">
    <property type="entry name" value="Amidohydro-rel"/>
</dbReference>
<dbReference type="CDD" id="cd01318">
    <property type="entry name" value="DHOase_IIb"/>
    <property type="match status" value="1"/>
</dbReference>
<dbReference type="PATRIC" id="fig|1562970.3.peg.1729"/>
<dbReference type="PROSITE" id="PS00483">
    <property type="entry name" value="DIHYDROOROTASE_2"/>
    <property type="match status" value="1"/>
</dbReference>
<reference evidence="7 8" key="1">
    <citation type="submission" date="2014-08" db="EMBL/GenBank/DDBJ databases">
        <authorList>
            <person name="Wibberg D."/>
        </authorList>
    </citation>
    <scope>NUCLEOTIDE SEQUENCE [LARGE SCALE GENOMIC DNA]</scope>
    <source>
        <strain evidence="8">ING2-E5B</strain>
    </source>
</reference>
<keyword evidence="4" id="KW-0479">Metal-binding</keyword>
<sequence length="447" mass="49898">MILINKATIINEGSSFIGSVLIEGEKISEIFRDDVPEGIFNSCNKVIDARGLYLMPGVIDDQVHFRDPGLTHKGDFYTESRAGVAGGVTSYMEMPNTKPQTITNDDLFRKLEMAAEKSASNFSFYLGATNDNISELKKIDKKYVCGVKVFMGASTGNMLVNNERALQQIFAEVDSLIATHCEKEEIIRDNVDIYKKKFGENIPIKYHPIIRSAEACYQSSAQAIELADKYGSRLHVLHLSTAREMSLLSNSPLEDKKITGEVCVHHLWFTDKDYERLGTKIKWNPAVKSVEDRNAIREALITGKLDVVATDHAPHLLSEKEGGCLQAASGGPLVQHSLQVMLELAHEGLFTKEFIVEKMCHAPAKLFGVKGRGFIRKGYYADLVLIDPSETYTVTDKNILYKCGWSPFEGETFHNSINKTFINGQIAFEDGVVSEKLFGKALEFENY</sequence>
<dbReference type="NCBIfam" id="NF006688">
    <property type="entry name" value="PRK09236.1"/>
    <property type="match status" value="1"/>
</dbReference>
<dbReference type="SUPFAM" id="SSF51338">
    <property type="entry name" value="Composite domain of metallo-dependent hydrolases"/>
    <property type="match status" value="1"/>
</dbReference>
<feature type="domain" description="Amidohydrolase-related" evidence="6">
    <location>
        <begin position="53"/>
        <end position="426"/>
    </location>
</feature>
<evidence type="ECO:0000256" key="4">
    <source>
        <dbReference type="ARBA" id="ARBA00022723"/>
    </source>
</evidence>
<dbReference type="Gene3D" id="2.30.40.10">
    <property type="entry name" value="Urease, subunit C, domain 1"/>
    <property type="match status" value="1"/>
</dbReference>
<dbReference type="Pfam" id="PF01979">
    <property type="entry name" value="Amidohydro_1"/>
    <property type="match status" value="1"/>
</dbReference>
<dbReference type="InterPro" id="IPR050138">
    <property type="entry name" value="DHOase/Allantoinase_Hydrolase"/>
</dbReference>
<dbReference type="KEGG" id="pbt:ING2E5B_1742"/>
<dbReference type="PANTHER" id="PTHR43668:SF4">
    <property type="entry name" value="ALLANTOINASE"/>
    <property type="match status" value="1"/>
</dbReference>
<keyword evidence="8" id="KW-1185">Reference proteome</keyword>
<evidence type="ECO:0000256" key="3">
    <source>
        <dbReference type="ARBA" id="ARBA00010286"/>
    </source>
</evidence>
<evidence type="ECO:0000256" key="5">
    <source>
        <dbReference type="ARBA" id="ARBA00022801"/>
    </source>
</evidence>
<comment type="similarity">
    <text evidence="3">Belongs to the metallo-dependent hydrolases superfamily. DHOase family. Class I DHOase subfamily.</text>
</comment>
<dbReference type="OrthoDB" id="9765462at2"/>